<sequence length="464" mass="49405">MPDDDGGFDGTDADRVDEGPEFGSGDTPAFRAARDHVREELVRFVRALRRAGVAVPANAGTTAARALVEVGFDDEGTARAALRACLVSDPESIETFDRQFREFWRRLTAGLNPAGPAPRTAAEDGPEGALAPMGEGAPAEDPDADATGAAADTAGDVDPDPSAVARASLGATVSGADGDDDDDAERVDRAWYSPTGSPDPVSGAVDAEPEVGEAVAELTRGLESLRGRRWRPGDERVDVRRSLRTSVGTGGTVVSLPKRERVPNDVRAVWLVDVSRSVLDTVDRSVLLATLRRAKAEWRHCRIVFFDETAREVSAAFDEPTPGAALAALERAETEWGGGTRIGASIGEILETAPEAFDRRTVVFVVSDGLEMGDADELSRVLATLSRRTAGIVWLNPLAASSTYEPTARGMSRARPFVDGLFAFGTAADLVEVGRQLRRHGLGGRIGYEYDPRRGVGRARRDTA</sequence>
<dbReference type="SUPFAM" id="SSF53300">
    <property type="entry name" value="vWA-like"/>
    <property type="match status" value="1"/>
</dbReference>
<evidence type="ECO:0000313" key="3">
    <source>
        <dbReference type="Proteomes" id="UP000826254"/>
    </source>
</evidence>
<dbReference type="AlphaFoldDB" id="A0A8T8WJ09"/>
<dbReference type="Gene3D" id="3.40.50.410">
    <property type="entry name" value="von Willebrand factor, type A domain"/>
    <property type="match status" value="1"/>
</dbReference>
<dbReference type="KEGG" id="hmp:K6T50_18045"/>
<proteinExistence type="predicted"/>
<accession>A0A8T8WJ09</accession>
<dbReference type="EMBL" id="CP081960">
    <property type="protein sequence ID" value="QZP39821.1"/>
    <property type="molecule type" value="Genomic_DNA"/>
</dbReference>
<reference evidence="2 3" key="1">
    <citation type="journal article" date="2021" name="Int. J. Syst. Evol. Microbiol.">
        <title>Halobaculum halophilum sp. nov. and Halobaculum salinum sp. nov., isolated from salt lake and saline soil.</title>
        <authorList>
            <person name="Cui H.L."/>
            <person name="Shi X.W."/>
            <person name="Yin X.M."/>
            <person name="Yang X.Y."/>
            <person name="Hou J."/>
            <person name="Zhu L."/>
        </authorList>
    </citation>
    <scope>NUCLEOTIDE SEQUENCE [LARGE SCALE GENOMIC DNA]</scope>
    <source>
        <strain evidence="2 3">NBRC 109044</strain>
    </source>
</reference>
<feature type="region of interest" description="Disordered" evidence="1">
    <location>
        <begin position="110"/>
        <end position="163"/>
    </location>
</feature>
<protein>
    <submittedName>
        <fullName evidence="2">VWA domain-containing protein</fullName>
    </submittedName>
</protein>
<organism evidence="2 3">
    <name type="scientific">Halobaculum magnesiiphilum</name>
    <dbReference type="NCBI Taxonomy" id="1017351"/>
    <lineage>
        <taxon>Archaea</taxon>
        <taxon>Methanobacteriati</taxon>
        <taxon>Methanobacteriota</taxon>
        <taxon>Stenosarchaea group</taxon>
        <taxon>Halobacteria</taxon>
        <taxon>Halobacteriales</taxon>
        <taxon>Haloferacaceae</taxon>
        <taxon>Halobaculum</taxon>
    </lineage>
</organism>
<feature type="compositionally biased region" description="Low complexity" evidence="1">
    <location>
        <begin position="145"/>
        <end position="156"/>
    </location>
</feature>
<name>A0A8T8WJ09_9EURY</name>
<dbReference type="InterPro" id="IPR008912">
    <property type="entry name" value="Uncharacterised_CoxE"/>
</dbReference>
<dbReference type="Proteomes" id="UP000826254">
    <property type="component" value="Plasmid unnamed2"/>
</dbReference>
<dbReference type="InterPro" id="IPR036465">
    <property type="entry name" value="vWFA_dom_sf"/>
</dbReference>
<keyword evidence="2" id="KW-0614">Plasmid</keyword>
<keyword evidence="3" id="KW-1185">Reference proteome</keyword>
<evidence type="ECO:0000313" key="2">
    <source>
        <dbReference type="EMBL" id="QZP39821.1"/>
    </source>
</evidence>
<dbReference type="PANTHER" id="PTHR39338:SF6">
    <property type="entry name" value="BLL5662 PROTEIN"/>
    <property type="match status" value="1"/>
</dbReference>
<feature type="region of interest" description="Disordered" evidence="1">
    <location>
        <begin position="1"/>
        <end position="31"/>
    </location>
</feature>
<dbReference type="Pfam" id="PF05762">
    <property type="entry name" value="VWA_CoxE"/>
    <property type="match status" value="1"/>
</dbReference>
<gene>
    <name evidence="2" type="ORF">K6T50_18045</name>
</gene>
<evidence type="ECO:0000256" key="1">
    <source>
        <dbReference type="SAM" id="MobiDB-lite"/>
    </source>
</evidence>
<dbReference type="PANTHER" id="PTHR39338">
    <property type="entry name" value="BLL5662 PROTEIN-RELATED"/>
    <property type="match status" value="1"/>
</dbReference>
<geneLocation type="plasmid" evidence="2 3">
    <name>unnamed2</name>
</geneLocation>